<name>A0AAF1BCS8_DAUCS</name>
<dbReference type="GO" id="GO:0003676">
    <property type="term" value="F:nucleic acid binding"/>
    <property type="evidence" value="ECO:0007669"/>
    <property type="project" value="InterPro"/>
</dbReference>
<dbReference type="PANTHER" id="PTHR47169:SF2">
    <property type="entry name" value="OS01G0541250 PROTEIN"/>
    <property type="match status" value="1"/>
</dbReference>
<evidence type="ECO:0000313" key="4">
    <source>
        <dbReference type="Proteomes" id="UP000077755"/>
    </source>
</evidence>
<dbReference type="InterPro" id="IPR056671">
    <property type="entry name" value="DUF7769"/>
</dbReference>
<dbReference type="Pfam" id="PF24964">
    <property type="entry name" value="DUF7769"/>
    <property type="match status" value="1"/>
</dbReference>
<dbReference type="InterPro" id="IPR036397">
    <property type="entry name" value="RNaseH_sf"/>
</dbReference>
<gene>
    <name evidence="3" type="ORF">DCAR_0934150</name>
</gene>
<sequence length="513" mass="58786">MDQLTDDGYFNFHEQEIPTQFRDGRMQNIDLNETPNGDGYFNFHEQEIPTQFRDGRMQNIDLNEIPNGEDDNTIRGNGPPTKKRKFLSNEQRHAVYVALRAKSVNGKISRTATETVASVLGVSKRVIQRIWKQAKDTSNNGGTLDVSHRRIKNCGRKKVTIDMQQFSRIPLAKRTTLRSMSYATKISKTTLQRRKEDGTLKRHSNPIKPVLKEENKRERLQFCVSMLEKESIPHDPQFINMNNIIHIDEKWFYLTKKKENYYILANEKEPYRTCKSKNFVGKVMFLTAVARPRFDAQGNVKFDGKIGTFPFITKEPAKRSSINQPAGTLETKAMTSVGRDVSRLFLIEKVIPAIKEKWPKEDIGMDIFIQQDNAPSHVDPSDPEFCQVAAQVAQEAGFNIHLMCQPPNSPDLNVLDLDFFNGIQSLRDKESPKNVDELVNAVEKAFADFSPKLSNYIFLTLQYVMVEIMKGDGTNDYKIPHNKKSILEREGRLPVQVKCEAELVKNVIQKLQS</sequence>
<dbReference type="Gene3D" id="3.30.420.10">
    <property type="entry name" value="Ribonuclease H-like superfamily/Ribonuclease H"/>
    <property type="match status" value="1"/>
</dbReference>
<feature type="region of interest" description="Disordered" evidence="1">
    <location>
        <begin position="64"/>
        <end position="83"/>
    </location>
</feature>
<evidence type="ECO:0000256" key="1">
    <source>
        <dbReference type="SAM" id="MobiDB-lite"/>
    </source>
</evidence>
<keyword evidence="4" id="KW-1185">Reference proteome</keyword>
<reference evidence="3" key="1">
    <citation type="journal article" date="2016" name="Nat. Genet.">
        <title>A high-quality carrot genome assembly provides new insights into carotenoid accumulation and asterid genome evolution.</title>
        <authorList>
            <person name="Iorizzo M."/>
            <person name="Ellison S."/>
            <person name="Senalik D."/>
            <person name="Zeng P."/>
            <person name="Satapoomin P."/>
            <person name="Huang J."/>
            <person name="Bowman M."/>
            <person name="Iovene M."/>
            <person name="Sanseverino W."/>
            <person name="Cavagnaro P."/>
            <person name="Yildiz M."/>
            <person name="Macko-Podgorni A."/>
            <person name="Moranska E."/>
            <person name="Grzebelus E."/>
            <person name="Grzebelus D."/>
            <person name="Ashrafi H."/>
            <person name="Zheng Z."/>
            <person name="Cheng S."/>
            <person name="Spooner D."/>
            <person name="Van Deynze A."/>
            <person name="Simon P."/>
        </authorList>
    </citation>
    <scope>NUCLEOTIDE SEQUENCE</scope>
    <source>
        <tissue evidence="3">Leaf</tissue>
    </source>
</reference>
<dbReference type="AlphaFoldDB" id="A0AAF1BCS8"/>
<dbReference type="Proteomes" id="UP000077755">
    <property type="component" value="Chromosome 9"/>
</dbReference>
<feature type="domain" description="DUF7769" evidence="2">
    <location>
        <begin position="87"/>
        <end position="141"/>
    </location>
</feature>
<reference evidence="3" key="2">
    <citation type="submission" date="2022-03" db="EMBL/GenBank/DDBJ databases">
        <title>Draft title - Genomic analysis of global carrot germplasm unveils the trajectory of domestication and the origin of high carotenoid orange carrot.</title>
        <authorList>
            <person name="Iorizzo M."/>
            <person name="Ellison S."/>
            <person name="Senalik D."/>
            <person name="Macko-Podgorni A."/>
            <person name="Grzebelus D."/>
            <person name="Bostan H."/>
            <person name="Rolling W."/>
            <person name="Curaba J."/>
            <person name="Simon P."/>
        </authorList>
    </citation>
    <scope>NUCLEOTIDE SEQUENCE</scope>
    <source>
        <tissue evidence="3">Leaf</tissue>
    </source>
</reference>
<proteinExistence type="predicted"/>
<accession>A0AAF1BCS8</accession>
<evidence type="ECO:0000313" key="3">
    <source>
        <dbReference type="EMBL" id="WOH14630.1"/>
    </source>
</evidence>
<evidence type="ECO:0000259" key="2">
    <source>
        <dbReference type="Pfam" id="PF24964"/>
    </source>
</evidence>
<dbReference type="KEGG" id="dcr:108201239"/>
<protein>
    <recommendedName>
        <fullName evidence="2">DUF7769 domain-containing protein</fullName>
    </recommendedName>
</protein>
<dbReference type="PANTHER" id="PTHR47169">
    <property type="entry name" value="OS01G0541250 PROTEIN"/>
    <property type="match status" value="1"/>
</dbReference>
<dbReference type="EMBL" id="CP093351">
    <property type="protein sequence ID" value="WOH14630.1"/>
    <property type="molecule type" value="Genomic_DNA"/>
</dbReference>
<organism evidence="3 4">
    <name type="scientific">Daucus carota subsp. sativus</name>
    <name type="common">Carrot</name>
    <dbReference type="NCBI Taxonomy" id="79200"/>
    <lineage>
        <taxon>Eukaryota</taxon>
        <taxon>Viridiplantae</taxon>
        <taxon>Streptophyta</taxon>
        <taxon>Embryophyta</taxon>
        <taxon>Tracheophyta</taxon>
        <taxon>Spermatophyta</taxon>
        <taxon>Magnoliopsida</taxon>
        <taxon>eudicotyledons</taxon>
        <taxon>Gunneridae</taxon>
        <taxon>Pentapetalae</taxon>
        <taxon>asterids</taxon>
        <taxon>campanulids</taxon>
        <taxon>Apiales</taxon>
        <taxon>Apiaceae</taxon>
        <taxon>Apioideae</taxon>
        <taxon>Scandiceae</taxon>
        <taxon>Daucinae</taxon>
        <taxon>Daucus</taxon>
        <taxon>Daucus sect. Daucus</taxon>
    </lineage>
</organism>